<evidence type="ECO:0000256" key="5">
    <source>
        <dbReference type="ARBA" id="ARBA00022694"/>
    </source>
</evidence>
<evidence type="ECO:0000256" key="9">
    <source>
        <dbReference type="ARBA" id="ARBA00022842"/>
    </source>
</evidence>
<evidence type="ECO:0000256" key="1">
    <source>
        <dbReference type="ARBA" id="ARBA00004496"/>
    </source>
</evidence>
<keyword evidence="5" id="KW-0819">tRNA processing</keyword>
<dbReference type="Gene3D" id="3.40.50.300">
    <property type="entry name" value="P-loop containing nucleotide triphosphate hydrolases"/>
    <property type="match status" value="1"/>
</dbReference>
<evidence type="ECO:0000256" key="3">
    <source>
        <dbReference type="ARBA" id="ARBA00019010"/>
    </source>
</evidence>
<proteinExistence type="inferred from homology"/>
<dbReference type="Proteomes" id="UP000037175">
    <property type="component" value="Unassembled WGS sequence"/>
</dbReference>
<organism evidence="11 12">
    <name type="scientific">Thermincola ferriacetica</name>
    <dbReference type="NCBI Taxonomy" id="281456"/>
    <lineage>
        <taxon>Bacteria</taxon>
        <taxon>Bacillati</taxon>
        <taxon>Bacillota</taxon>
        <taxon>Clostridia</taxon>
        <taxon>Eubacteriales</taxon>
        <taxon>Thermincolaceae</taxon>
        <taxon>Thermincola</taxon>
    </lineage>
</organism>
<dbReference type="PANTHER" id="PTHR33540">
    <property type="entry name" value="TRNA THREONYLCARBAMOYLADENOSINE BIOSYNTHESIS PROTEIN TSAE"/>
    <property type="match status" value="1"/>
</dbReference>
<evidence type="ECO:0000256" key="7">
    <source>
        <dbReference type="ARBA" id="ARBA00022741"/>
    </source>
</evidence>
<protein>
    <recommendedName>
        <fullName evidence="3">tRNA threonylcarbamoyladenosine biosynthesis protein TsaE</fullName>
    </recommendedName>
    <alternativeName>
        <fullName evidence="10">t(6)A37 threonylcarbamoyladenosine biosynthesis protein TsaE</fullName>
    </alternativeName>
</protein>
<evidence type="ECO:0000256" key="4">
    <source>
        <dbReference type="ARBA" id="ARBA00022490"/>
    </source>
</evidence>
<comment type="subcellular location">
    <subcellularLocation>
        <location evidence="1">Cytoplasm</location>
    </subcellularLocation>
</comment>
<sequence length="156" mass="17838">MVIFSKSPEETYKIAEALSRHVRPGDVICLQGDLGAGKTHFAQGFARGLGIEEHVTSPTFTLINEYTGRLPFYHIDAYRLEDPDEGYELGLEEYFYGSGVTLIEWPSKIKELLPEAYLEIAIEKETADEYRRKLTFRARGERYSNLMQELKTGCMC</sequence>
<reference evidence="12" key="1">
    <citation type="submission" date="2015-07" db="EMBL/GenBank/DDBJ databases">
        <title>Complete Genome of Thermincola ferriacetica strain Z-0001T.</title>
        <authorList>
            <person name="Lusk B."/>
            <person name="Badalamenti J.P."/>
            <person name="Parameswaran P."/>
            <person name="Bond D.R."/>
            <person name="Torres C.I."/>
        </authorList>
    </citation>
    <scope>NUCLEOTIDE SEQUENCE [LARGE SCALE GENOMIC DNA]</scope>
    <source>
        <strain evidence="12">Z-0001</strain>
    </source>
</reference>
<keyword evidence="8" id="KW-0067">ATP-binding</keyword>
<comment type="caution">
    <text evidence="11">The sequence shown here is derived from an EMBL/GenBank/DDBJ whole genome shotgun (WGS) entry which is preliminary data.</text>
</comment>
<evidence type="ECO:0000256" key="10">
    <source>
        <dbReference type="ARBA" id="ARBA00032441"/>
    </source>
</evidence>
<dbReference type="GO" id="GO:0005524">
    <property type="term" value="F:ATP binding"/>
    <property type="evidence" value="ECO:0007669"/>
    <property type="project" value="UniProtKB-KW"/>
</dbReference>
<dbReference type="SUPFAM" id="SSF52540">
    <property type="entry name" value="P-loop containing nucleoside triphosphate hydrolases"/>
    <property type="match status" value="1"/>
</dbReference>
<name>A0A0L6W2T6_9FIRM</name>
<evidence type="ECO:0000256" key="2">
    <source>
        <dbReference type="ARBA" id="ARBA00007599"/>
    </source>
</evidence>
<evidence type="ECO:0000256" key="8">
    <source>
        <dbReference type="ARBA" id="ARBA00022840"/>
    </source>
</evidence>
<dbReference type="RefSeq" id="WP_013119616.1">
    <property type="nucleotide sequence ID" value="NZ_LGTE01000008.1"/>
</dbReference>
<dbReference type="AlphaFoldDB" id="A0A0L6W2T6"/>
<keyword evidence="4" id="KW-0963">Cytoplasm</keyword>
<keyword evidence="12" id="KW-1185">Reference proteome</keyword>
<comment type="similarity">
    <text evidence="2">Belongs to the TsaE family.</text>
</comment>
<dbReference type="GO" id="GO:0046872">
    <property type="term" value="F:metal ion binding"/>
    <property type="evidence" value="ECO:0007669"/>
    <property type="project" value="UniProtKB-KW"/>
</dbReference>
<gene>
    <name evidence="11" type="ORF">Tfer_1498</name>
</gene>
<keyword evidence="7" id="KW-0547">Nucleotide-binding</keyword>
<dbReference type="Pfam" id="PF02367">
    <property type="entry name" value="TsaE"/>
    <property type="match status" value="1"/>
</dbReference>
<keyword evidence="6" id="KW-0479">Metal-binding</keyword>
<accession>A0A0L6W2T6</accession>
<dbReference type="InterPro" id="IPR027417">
    <property type="entry name" value="P-loop_NTPase"/>
</dbReference>
<evidence type="ECO:0000256" key="6">
    <source>
        <dbReference type="ARBA" id="ARBA00022723"/>
    </source>
</evidence>
<keyword evidence="9" id="KW-0460">Magnesium</keyword>
<dbReference type="NCBIfam" id="TIGR00150">
    <property type="entry name" value="T6A_YjeE"/>
    <property type="match status" value="1"/>
</dbReference>
<dbReference type="GO" id="GO:0002949">
    <property type="term" value="P:tRNA threonylcarbamoyladenosine modification"/>
    <property type="evidence" value="ECO:0007669"/>
    <property type="project" value="InterPro"/>
</dbReference>
<dbReference type="EMBL" id="LGTE01000008">
    <property type="protein sequence ID" value="KNZ69887.1"/>
    <property type="molecule type" value="Genomic_DNA"/>
</dbReference>
<dbReference type="PANTHER" id="PTHR33540:SF2">
    <property type="entry name" value="TRNA THREONYLCARBAMOYLADENOSINE BIOSYNTHESIS PROTEIN TSAE"/>
    <property type="match status" value="1"/>
</dbReference>
<evidence type="ECO:0000313" key="12">
    <source>
        <dbReference type="Proteomes" id="UP000037175"/>
    </source>
</evidence>
<dbReference type="InterPro" id="IPR003442">
    <property type="entry name" value="T6A_TsaE"/>
</dbReference>
<dbReference type="PATRIC" id="fig|281456.6.peg.1600"/>
<evidence type="ECO:0000313" key="11">
    <source>
        <dbReference type="EMBL" id="KNZ69887.1"/>
    </source>
</evidence>
<dbReference type="GO" id="GO:0005737">
    <property type="term" value="C:cytoplasm"/>
    <property type="evidence" value="ECO:0007669"/>
    <property type="project" value="UniProtKB-SubCell"/>
</dbReference>